<dbReference type="EMBL" id="CM046389">
    <property type="protein sequence ID" value="KAI8568392.1"/>
    <property type="molecule type" value="Genomic_DNA"/>
</dbReference>
<comment type="caution">
    <text evidence="1">The sequence shown here is derived from an EMBL/GenBank/DDBJ whole genome shotgun (WGS) entry which is preliminary data.</text>
</comment>
<name>A0ACC0PUQ4_RHOML</name>
<protein>
    <submittedName>
        <fullName evidence="1">Uncharacterized protein</fullName>
    </submittedName>
</protein>
<organism evidence="1 2">
    <name type="scientific">Rhododendron molle</name>
    <name type="common">Chinese azalea</name>
    <name type="synonym">Azalea mollis</name>
    <dbReference type="NCBI Taxonomy" id="49168"/>
    <lineage>
        <taxon>Eukaryota</taxon>
        <taxon>Viridiplantae</taxon>
        <taxon>Streptophyta</taxon>
        <taxon>Embryophyta</taxon>
        <taxon>Tracheophyta</taxon>
        <taxon>Spermatophyta</taxon>
        <taxon>Magnoliopsida</taxon>
        <taxon>eudicotyledons</taxon>
        <taxon>Gunneridae</taxon>
        <taxon>Pentapetalae</taxon>
        <taxon>asterids</taxon>
        <taxon>Ericales</taxon>
        <taxon>Ericaceae</taxon>
        <taxon>Ericoideae</taxon>
        <taxon>Rhodoreae</taxon>
        <taxon>Rhododendron</taxon>
    </lineage>
</organism>
<accession>A0ACC0PUQ4</accession>
<gene>
    <name evidence="1" type="ORF">RHMOL_Rhmol02G0195300</name>
</gene>
<evidence type="ECO:0000313" key="1">
    <source>
        <dbReference type="EMBL" id="KAI8568392.1"/>
    </source>
</evidence>
<reference evidence="1" key="1">
    <citation type="submission" date="2022-02" db="EMBL/GenBank/DDBJ databases">
        <title>Plant Genome Project.</title>
        <authorList>
            <person name="Zhang R.-G."/>
        </authorList>
    </citation>
    <scope>NUCLEOTIDE SEQUENCE</scope>
    <source>
        <strain evidence="1">AT1</strain>
    </source>
</reference>
<dbReference type="Proteomes" id="UP001062846">
    <property type="component" value="Chromosome 2"/>
</dbReference>
<evidence type="ECO:0000313" key="2">
    <source>
        <dbReference type="Proteomes" id="UP001062846"/>
    </source>
</evidence>
<keyword evidence="2" id="KW-1185">Reference proteome</keyword>
<sequence length="361" mass="37394">MNLIQDLDLLTIARWAVVFQEVRIKWRGKIWGEEDMAVGGSAGADRSGGEATESATVVAGEGGGNRAAVAIGGSSNEVVADEVADVGGNEAVSGSSGGFMGSGGRGAGSEGGAMGSSGGAAGTPPTPTVKELLATAERASDERRADVSSEAAVGGRVVSTPVLRTTVVEPRWGDSGIRASRSTPFEAGDFLDSAGPQDILGTLSLIPGIADILRAAETPEDRTSALLLGALLSGTGASDIGGHGVESETAEVETEEREPEAAAKQRVTAVEEVKAYLGGERPQFTLATYAPRLHFFEPVGIISYVPTRADYPEDTLLRDRDSYISSGWTTVSFDNLNLLNFVNDHLLPIAFVDIEAISLLC</sequence>
<proteinExistence type="predicted"/>